<dbReference type="Pfam" id="PF03704">
    <property type="entry name" value="BTAD"/>
    <property type="match status" value="1"/>
</dbReference>
<name>A0ABX8RJ90_NOCIO</name>
<feature type="DNA-binding region" description="OmpR/PhoB-type" evidence="4">
    <location>
        <begin position="1"/>
        <end position="96"/>
    </location>
</feature>
<reference evidence="6 7" key="1">
    <citation type="submission" date="2021-07" db="EMBL/GenBank/DDBJ databases">
        <title>Whole Genome Sequence of Nocardia Iowensis.</title>
        <authorList>
            <person name="Lamm A."/>
            <person name="Collins-Fairclough A.M."/>
            <person name="Bunk B."/>
            <person name="Sproer C."/>
        </authorList>
    </citation>
    <scope>NUCLEOTIDE SEQUENCE [LARGE SCALE GENOMIC DNA]</scope>
    <source>
        <strain evidence="6 7">NRRL 5646</strain>
    </source>
</reference>
<organism evidence="6 7">
    <name type="scientific">Nocardia iowensis</name>
    <dbReference type="NCBI Taxonomy" id="204891"/>
    <lineage>
        <taxon>Bacteria</taxon>
        <taxon>Bacillati</taxon>
        <taxon>Actinomycetota</taxon>
        <taxon>Actinomycetes</taxon>
        <taxon>Mycobacteriales</taxon>
        <taxon>Nocardiaceae</taxon>
        <taxon>Nocardia</taxon>
    </lineage>
</organism>
<keyword evidence="1" id="KW-0805">Transcription regulation</keyword>
<dbReference type="EMBL" id="CP078145">
    <property type="protein sequence ID" value="QXN88355.1"/>
    <property type="molecule type" value="Genomic_DNA"/>
</dbReference>
<dbReference type="SMART" id="SM01043">
    <property type="entry name" value="BTAD"/>
    <property type="match status" value="1"/>
</dbReference>
<evidence type="ECO:0000313" key="7">
    <source>
        <dbReference type="Proteomes" id="UP000694257"/>
    </source>
</evidence>
<evidence type="ECO:0000256" key="4">
    <source>
        <dbReference type="PROSITE-ProRule" id="PRU01091"/>
    </source>
</evidence>
<evidence type="ECO:0000256" key="2">
    <source>
        <dbReference type="ARBA" id="ARBA00023125"/>
    </source>
</evidence>
<keyword evidence="7" id="KW-1185">Reference proteome</keyword>
<proteinExistence type="predicted"/>
<dbReference type="Pfam" id="PF00486">
    <property type="entry name" value="Trans_reg_C"/>
    <property type="match status" value="1"/>
</dbReference>
<keyword evidence="3" id="KW-0804">Transcription</keyword>
<keyword evidence="2 4" id="KW-0238">DNA-binding</keyword>
<evidence type="ECO:0000256" key="1">
    <source>
        <dbReference type="ARBA" id="ARBA00023015"/>
    </source>
</evidence>
<dbReference type="InterPro" id="IPR001867">
    <property type="entry name" value="OmpR/PhoB-type_DNA-bd"/>
</dbReference>
<gene>
    <name evidence="6" type="ORF">KV110_22400</name>
</gene>
<evidence type="ECO:0000259" key="5">
    <source>
        <dbReference type="PROSITE" id="PS51755"/>
    </source>
</evidence>
<evidence type="ECO:0000313" key="6">
    <source>
        <dbReference type="EMBL" id="QXN88355.1"/>
    </source>
</evidence>
<dbReference type="PANTHER" id="PTHR35807">
    <property type="entry name" value="TRANSCRIPTIONAL REGULATOR REDD-RELATED"/>
    <property type="match status" value="1"/>
</dbReference>
<dbReference type="RefSeq" id="WP_218469238.1">
    <property type="nucleotide sequence ID" value="NZ_BAABJN010000008.1"/>
</dbReference>
<dbReference type="Proteomes" id="UP000694257">
    <property type="component" value="Chromosome"/>
</dbReference>
<dbReference type="SMART" id="SM00862">
    <property type="entry name" value="Trans_reg_C"/>
    <property type="match status" value="1"/>
</dbReference>
<evidence type="ECO:0000256" key="3">
    <source>
        <dbReference type="ARBA" id="ARBA00023163"/>
    </source>
</evidence>
<protein>
    <submittedName>
        <fullName evidence="6">AfsR/SARP family transcriptional regulator</fullName>
    </submittedName>
</protein>
<accession>A0ABX8RJ90</accession>
<dbReference type="InterPro" id="IPR051677">
    <property type="entry name" value="AfsR-DnrI-RedD_regulator"/>
</dbReference>
<dbReference type="PROSITE" id="PS51755">
    <property type="entry name" value="OMPR_PHOB"/>
    <property type="match status" value="1"/>
</dbReference>
<sequence>MEFRILGALDVTAHGVQVDLGGLTRRAVLGYLLLHPNQVVPASQLRDALWHGDPPPTARKIVQNAISAIRKIIADRAQADPATVLLTKVPGYLLEVDPDAVDLCRFRRLVEQGRAESAAGSPAAAQLSLRRALQLWHGNALADLAEAGILWRELTALADERLNAYEDCFDAELACGRHREITPELEILTAAAPLREGLCRQYMLALYRSGRQVDALGVYQRSRANLVDGLGIEPGRDLQRLHQMILTQDASLQTRKFRPPA</sequence>
<dbReference type="CDD" id="cd15831">
    <property type="entry name" value="BTAD"/>
    <property type="match status" value="1"/>
</dbReference>
<feature type="domain" description="OmpR/PhoB-type" evidence="5">
    <location>
        <begin position="1"/>
        <end position="96"/>
    </location>
</feature>
<dbReference type="InterPro" id="IPR005158">
    <property type="entry name" value="BTAD"/>
</dbReference>
<dbReference type="PANTHER" id="PTHR35807:SF1">
    <property type="entry name" value="TRANSCRIPTIONAL REGULATOR REDD"/>
    <property type="match status" value="1"/>
</dbReference>